<dbReference type="PANTHER" id="PTHR47942:SF63">
    <property type="entry name" value="PENTATRICOPEPTIDE REPEAT-CONTAINING PROTEIN"/>
    <property type="match status" value="1"/>
</dbReference>
<organism evidence="3 4">
    <name type="scientific">Seminavis robusta</name>
    <dbReference type="NCBI Taxonomy" id="568900"/>
    <lineage>
        <taxon>Eukaryota</taxon>
        <taxon>Sar</taxon>
        <taxon>Stramenopiles</taxon>
        <taxon>Ochrophyta</taxon>
        <taxon>Bacillariophyta</taxon>
        <taxon>Bacillariophyceae</taxon>
        <taxon>Bacillariophycidae</taxon>
        <taxon>Naviculales</taxon>
        <taxon>Naviculaceae</taxon>
        <taxon>Seminavis</taxon>
    </lineage>
</organism>
<proteinExistence type="predicted"/>
<evidence type="ECO:0000313" key="4">
    <source>
        <dbReference type="Proteomes" id="UP001153069"/>
    </source>
</evidence>
<protein>
    <submittedName>
        <fullName evidence="3">Pentatricopeptide repeat-containing protein</fullName>
    </submittedName>
</protein>
<dbReference type="PANTHER" id="PTHR47942">
    <property type="entry name" value="TETRATRICOPEPTIDE REPEAT (TPR)-LIKE SUPERFAMILY PROTEIN-RELATED"/>
    <property type="match status" value="1"/>
</dbReference>
<feature type="region of interest" description="Disordered" evidence="2">
    <location>
        <begin position="651"/>
        <end position="670"/>
    </location>
</feature>
<keyword evidence="1" id="KW-0677">Repeat</keyword>
<dbReference type="Gene3D" id="1.25.40.10">
    <property type="entry name" value="Tetratricopeptide repeat domain"/>
    <property type="match status" value="2"/>
</dbReference>
<name>A0A9N8HF71_9STRA</name>
<dbReference type="EMBL" id="CAICTM010000553">
    <property type="protein sequence ID" value="CAB9512768.1"/>
    <property type="molecule type" value="Genomic_DNA"/>
</dbReference>
<keyword evidence="4" id="KW-1185">Reference proteome</keyword>
<comment type="caution">
    <text evidence="3">The sequence shown here is derived from an EMBL/GenBank/DDBJ whole genome shotgun (WGS) entry which is preliminary data.</text>
</comment>
<reference evidence="3" key="1">
    <citation type="submission" date="2020-06" db="EMBL/GenBank/DDBJ databases">
        <authorList>
            <consortium name="Plant Systems Biology data submission"/>
        </authorList>
    </citation>
    <scope>NUCLEOTIDE SEQUENCE</scope>
    <source>
        <strain evidence="3">D6</strain>
    </source>
</reference>
<dbReference type="Proteomes" id="UP001153069">
    <property type="component" value="Unassembled WGS sequence"/>
</dbReference>
<gene>
    <name evidence="3" type="ORF">SEMRO_554_G165470.1</name>
</gene>
<evidence type="ECO:0000256" key="1">
    <source>
        <dbReference type="ARBA" id="ARBA00022737"/>
    </source>
</evidence>
<sequence length="807" mass="90418">MMMSRPVLLQRGLGRRLPVAGTHVARSYVYPVWDQYGTSSDQAQKMSTRIPLLPLTLGDVSHHHQQQQCCQLSTSTSTVATTEATTDSIVDDSKRVPPRRPWLDPSLTWDTRVVKFTESPVGTLNPHAVAFDALSLVDQSCRQGNIYGMKMAHEVLDRCLAEKDFRETTIVDTADTSTQEEHSASITTDASIQNVHVYPVPLKMFQTILYGWATLAKHQTKAAMTRMRQTLDQLLFTVRQEQERFGSQQHTTTAQNSSYYQQVALRPTTDIYNTYLSGLNFASRHNSEAAKMAEELLHEMTQYHSQFGWHTKPNTRSYTLALCARVHSPFDVKSAGRHAERILRKLQRAHQQERKRYQQHYGHEYDTQHPSNNKLQIPTPDVVVYDYVIQAYGKDPSQRSTQKARDLFIEAINTVQPDWGLVTSVIAAYSRLAANPHVDRSIRWQAAEQAEEILETARQDMAQIVMGESNTASSRPVKSRNKKPANNRVAPWNACMNAYGRSGSIDGALKAESMLQKLLTDHIEGMGLAAPDTISFNTVLQAWSSQRTPDASQKAQDLLNLQRQLFADEVIDENAMPDMAGFTIVMNAWARSTTEPQKVQKTQQLLQELLIGLENDTVAAGGNNPTVAFSAVLSAAAHPVVRKTKTQQNEPIIDPFGTTDSSTSGNDAASDDDSYAIALRTYRELKEDVYHVGCQPDHFVFASMLHAAGAHTHPSSTERRQMVQVVFEDACLAGHVSKLVVKALYKECPDKALLAEILERCPEFVERMPTRVDDLPKEWTQKVPFAYRIIGRPATGSQARRKGSISR</sequence>
<accession>A0A9N8HF71</accession>
<dbReference type="OrthoDB" id="185373at2759"/>
<dbReference type="InterPro" id="IPR011990">
    <property type="entry name" value="TPR-like_helical_dom_sf"/>
</dbReference>
<dbReference type="InterPro" id="IPR051222">
    <property type="entry name" value="PPR/CCM1_RNA-binding"/>
</dbReference>
<feature type="compositionally biased region" description="Low complexity" evidence="2">
    <location>
        <begin position="657"/>
        <end position="668"/>
    </location>
</feature>
<evidence type="ECO:0000256" key="2">
    <source>
        <dbReference type="SAM" id="MobiDB-lite"/>
    </source>
</evidence>
<evidence type="ECO:0000313" key="3">
    <source>
        <dbReference type="EMBL" id="CAB9512768.1"/>
    </source>
</evidence>
<dbReference type="AlphaFoldDB" id="A0A9N8HF71"/>